<dbReference type="AlphaFoldDB" id="A0A1H3PXC1"/>
<reference evidence="3" key="1">
    <citation type="submission" date="2016-10" db="EMBL/GenBank/DDBJ databases">
        <authorList>
            <person name="Varghese N."/>
            <person name="Submissions S."/>
        </authorList>
    </citation>
    <scope>NUCLEOTIDE SEQUENCE [LARGE SCALE GENOMIC DNA]</scope>
    <source>
        <strain evidence="3">SP</strain>
    </source>
</reference>
<accession>A0A1H3PXC1</accession>
<dbReference type="CDD" id="cd02142">
    <property type="entry name" value="McbC_SagB-like_oxidoreductase"/>
    <property type="match status" value="1"/>
</dbReference>
<dbReference type="InterPro" id="IPR020051">
    <property type="entry name" value="SagB-type_dehydrogenase"/>
</dbReference>
<dbReference type="SUPFAM" id="SSF55469">
    <property type="entry name" value="FMN-dependent nitroreductase-like"/>
    <property type="match status" value="1"/>
</dbReference>
<dbReference type="InterPro" id="IPR000415">
    <property type="entry name" value="Nitroreductase-like"/>
</dbReference>
<dbReference type="EMBL" id="FNPI01000005">
    <property type="protein sequence ID" value="SDZ05726.1"/>
    <property type="molecule type" value="Genomic_DNA"/>
</dbReference>
<dbReference type="InterPro" id="IPR052544">
    <property type="entry name" value="Bacteriocin_Proc_Enz"/>
</dbReference>
<dbReference type="GO" id="GO:0016491">
    <property type="term" value="F:oxidoreductase activity"/>
    <property type="evidence" value="ECO:0007669"/>
    <property type="project" value="InterPro"/>
</dbReference>
<gene>
    <name evidence="2" type="ORF">SAMN05421736_105257</name>
</gene>
<dbReference type="PANTHER" id="PTHR43745:SF2">
    <property type="entry name" value="NITROREDUCTASE MJ1384-RELATED"/>
    <property type="match status" value="1"/>
</dbReference>
<dbReference type="Pfam" id="PF00881">
    <property type="entry name" value="Nitroreductase"/>
    <property type="match status" value="1"/>
</dbReference>
<dbReference type="PANTHER" id="PTHR43745">
    <property type="entry name" value="NITROREDUCTASE MJ1384-RELATED"/>
    <property type="match status" value="1"/>
</dbReference>
<organism evidence="2 3">
    <name type="scientific">Evansella caseinilytica</name>
    <dbReference type="NCBI Taxonomy" id="1503961"/>
    <lineage>
        <taxon>Bacteria</taxon>
        <taxon>Bacillati</taxon>
        <taxon>Bacillota</taxon>
        <taxon>Bacilli</taxon>
        <taxon>Bacillales</taxon>
        <taxon>Bacillaceae</taxon>
        <taxon>Evansella</taxon>
    </lineage>
</organism>
<evidence type="ECO:0000313" key="2">
    <source>
        <dbReference type="EMBL" id="SDZ05726.1"/>
    </source>
</evidence>
<keyword evidence="3" id="KW-1185">Reference proteome</keyword>
<dbReference type="InterPro" id="IPR029479">
    <property type="entry name" value="Nitroreductase"/>
</dbReference>
<dbReference type="STRING" id="1503961.SAMN05421736_105257"/>
<dbReference type="Proteomes" id="UP000198935">
    <property type="component" value="Unassembled WGS sequence"/>
</dbReference>
<feature type="domain" description="Nitroreductase" evidence="1">
    <location>
        <begin position="156"/>
        <end position="329"/>
    </location>
</feature>
<evidence type="ECO:0000313" key="3">
    <source>
        <dbReference type="Proteomes" id="UP000198935"/>
    </source>
</evidence>
<protein>
    <submittedName>
        <fullName evidence="2">SagB-type dehydrogenase domain-containing protein</fullName>
    </submittedName>
</protein>
<evidence type="ECO:0000259" key="1">
    <source>
        <dbReference type="Pfam" id="PF00881"/>
    </source>
</evidence>
<proteinExistence type="predicted"/>
<name>A0A1H3PXC1_9BACI</name>
<sequence length="340" mass="39430">MMKQTTFKIKPMQLRKDEVYYWSPLVHWQVRDQIVVIGDYQNEDVSPELFATLYNMAQKGVSLTDVLNTLQDVHEEIIIHQLMKDLIQRHILVNRLLSPRELFESQTQLLEQVDDPDVFLDPEKFKHFKINKLNRGFEGAVDKKIPMADPEFPTFITQRRSQREFQTNKKVSLFVFAQVLGAFRQTDGDLEFPTYYYPSAGGLYPIDVFVYVKDNRVDEVPGGLYYYHPVDNELKLVSSTCVITKHVHHPLNQECFETSAFTLFFIYNAQVSMPKYGGMGYYFGCLDTGIMTQLFTTAAEMNDLGVCSIGEMHFDKVKKYFKLSSHHVFLHSLEAGLKKS</sequence>
<dbReference type="NCBIfam" id="TIGR03605">
    <property type="entry name" value="antibiot_sagB"/>
    <property type="match status" value="1"/>
</dbReference>
<dbReference type="Gene3D" id="3.40.109.10">
    <property type="entry name" value="NADH Oxidase"/>
    <property type="match status" value="1"/>
</dbReference>